<dbReference type="PROSITE" id="PS01124">
    <property type="entry name" value="HTH_ARAC_FAMILY_2"/>
    <property type="match status" value="1"/>
</dbReference>
<evidence type="ECO:0000313" key="5">
    <source>
        <dbReference type="EMBL" id="MEC0229163.1"/>
    </source>
</evidence>
<gene>
    <name evidence="5" type="ORF">P4I72_18700</name>
</gene>
<dbReference type="PANTHER" id="PTHR43280">
    <property type="entry name" value="ARAC-FAMILY TRANSCRIPTIONAL REGULATOR"/>
    <property type="match status" value="1"/>
</dbReference>
<dbReference type="SUPFAM" id="SSF51215">
    <property type="entry name" value="Regulatory protein AraC"/>
    <property type="match status" value="1"/>
</dbReference>
<dbReference type="InterPro" id="IPR020449">
    <property type="entry name" value="Tscrpt_reg_AraC-type_HTH"/>
</dbReference>
<accession>A0ABU6G4R2</accession>
<dbReference type="InterPro" id="IPR009057">
    <property type="entry name" value="Homeodomain-like_sf"/>
</dbReference>
<dbReference type="InterPro" id="IPR037923">
    <property type="entry name" value="HTH-like"/>
</dbReference>
<dbReference type="Pfam" id="PF12833">
    <property type="entry name" value="HTH_18"/>
    <property type="match status" value="1"/>
</dbReference>
<comment type="caution">
    <text evidence="5">The sequence shown here is derived from an EMBL/GenBank/DDBJ whole genome shotgun (WGS) entry which is preliminary data.</text>
</comment>
<dbReference type="InterPro" id="IPR018062">
    <property type="entry name" value="HTH_AraC-typ_CS"/>
</dbReference>
<dbReference type="SUPFAM" id="SSF46689">
    <property type="entry name" value="Homeodomain-like"/>
    <property type="match status" value="2"/>
</dbReference>
<dbReference type="EMBL" id="JARLKY010000046">
    <property type="protein sequence ID" value="MEC0229163.1"/>
    <property type="molecule type" value="Genomic_DNA"/>
</dbReference>
<keyword evidence="6" id="KW-1185">Reference proteome</keyword>
<dbReference type="InterPro" id="IPR014710">
    <property type="entry name" value="RmlC-like_jellyroll"/>
</dbReference>
<dbReference type="Pfam" id="PF02311">
    <property type="entry name" value="AraC_binding"/>
    <property type="match status" value="1"/>
</dbReference>
<dbReference type="PROSITE" id="PS00041">
    <property type="entry name" value="HTH_ARAC_FAMILY_1"/>
    <property type="match status" value="1"/>
</dbReference>
<evidence type="ECO:0000259" key="4">
    <source>
        <dbReference type="PROSITE" id="PS01124"/>
    </source>
</evidence>
<dbReference type="InterPro" id="IPR018060">
    <property type="entry name" value="HTH_AraC"/>
</dbReference>
<protein>
    <submittedName>
        <fullName evidence="5">AraC family transcriptional regulator</fullName>
    </submittedName>
</protein>
<dbReference type="CDD" id="cd02209">
    <property type="entry name" value="cupin_XRE_C"/>
    <property type="match status" value="1"/>
</dbReference>
<dbReference type="Gene3D" id="2.60.120.10">
    <property type="entry name" value="Jelly Rolls"/>
    <property type="match status" value="1"/>
</dbReference>
<dbReference type="PANTHER" id="PTHR43280:SF28">
    <property type="entry name" value="HTH-TYPE TRANSCRIPTIONAL ACTIVATOR RHAS"/>
    <property type="match status" value="1"/>
</dbReference>
<evidence type="ECO:0000256" key="3">
    <source>
        <dbReference type="ARBA" id="ARBA00023163"/>
    </source>
</evidence>
<keyword evidence="3" id="KW-0804">Transcription</keyword>
<evidence type="ECO:0000256" key="1">
    <source>
        <dbReference type="ARBA" id="ARBA00023015"/>
    </source>
</evidence>
<organism evidence="5 6">
    <name type="scientific">Paenibacillus alba</name>
    <dbReference type="NCBI Taxonomy" id="1197127"/>
    <lineage>
        <taxon>Bacteria</taxon>
        <taxon>Bacillati</taxon>
        <taxon>Bacillota</taxon>
        <taxon>Bacilli</taxon>
        <taxon>Bacillales</taxon>
        <taxon>Paenibacillaceae</taxon>
        <taxon>Paenibacillus</taxon>
    </lineage>
</organism>
<evidence type="ECO:0000256" key="2">
    <source>
        <dbReference type="ARBA" id="ARBA00023125"/>
    </source>
</evidence>
<evidence type="ECO:0000313" key="6">
    <source>
        <dbReference type="Proteomes" id="UP001338137"/>
    </source>
</evidence>
<proteinExistence type="predicted"/>
<feature type="domain" description="HTH araC/xylS-type" evidence="4">
    <location>
        <begin position="186"/>
        <end position="284"/>
    </location>
</feature>
<keyword evidence="2" id="KW-0238">DNA-binding</keyword>
<name>A0ABU6G4R2_9BACL</name>
<dbReference type="RefSeq" id="WP_326073291.1">
    <property type="nucleotide sequence ID" value="NZ_JARLKY010000046.1"/>
</dbReference>
<dbReference type="Gene3D" id="1.10.10.60">
    <property type="entry name" value="Homeodomain-like"/>
    <property type="match status" value="2"/>
</dbReference>
<dbReference type="InterPro" id="IPR003313">
    <property type="entry name" value="AraC-bd"/>
</dbReference>
<reference evidence="5 6" key="1">
    <citation type="submission" date="2023-03" db="EMBL/GenBank/DDBJ databases">
        <title>Bacillus Genome Sequencing.</title>
        <authorList>
            <person name="Dunlap C."/>
        </authorList>
    </citation>
    <scope>NUCLEOTIDE SEQUENCE [LARGE SCALE GENOMIC DNA]</scope>
    <source>
        <strain evidence="5 6">BD-533</strain>
    </source>
</reference>
<dbReference type="SMART" id="SM00342">
    <property type="entry name" value="HTH_ARAC"/>
    <property type="match status" value="1"/>
</dbReference>
<keyword evidence="1" id="KW-0805">Transcription regulation</keyword>
<sequence>MKILNYLNLNQHPIQCSYSFDRTHDFKEIYHAHQGMELLYVHEGQIRVIMNQQIFDLKPGDLVYFQPFQLHRIQLRLEDDSRYVRTLFVFEPSAIERYVAPFPALLAFFLRLWKEPLHMQVFTHLPQELTLRKLTDFKHRMDHASTEQLLEEQALCLLELLHHLKAFEETSLQSPPPNRPSSFVAKQVMEWLEEHYSDDFELNRLAKAIHLSPNYVSAVFRQTIGTTITEYLTALRIRQACWLLKTSSLSIEEIGRSIGLHNASYFSQMFKKHVGLSPYRYKNISSKG</sequence>
<dbReference type="Proteomes" id="UP001338137">
    <property type="component" value="Unassembled WGS sequence"/>
</dbReference>
<dbReference type="PRINTS" id="PR00032">
    <property type="entry name" value="HTHARAC"/>
</dbReference>